<feature type="non-terminal residue" evidence="2">
    <location>
        <position position="1"/>
    </location>
</feature>
<keyword evidence="3" id="KW-1185">Reference proteome</keyword>
<dbReference type="Proteomes" id="UP000296049">
    <property type="component" value="Unassembled WGS sequence"/>
</dbReference>
<sequence>LHHLPGQPVPVSNNPVGKEVL</sequence>
<name>R0KSR5_ANAPL</name>
<organism evidence="2 3">
    <name type="scientific">Anas platyrhynchos</name>
    <name type="common">Mallard</name>
    <name type="synonym">Anas boschas</name>
    <dbReference type="NCBI Taxonomy" id="8839"/>
    <lineage>
        <taxon>Eukaryota</taxon>
        <taxon>Metazoa</taxon>
        <taxon>Chordata</taxon>
        <taxon>Craniata</taxon>
        <taxon>Vertebrata</taxon>
        <taxon>Euteleostomi</taxon>
        <taxon>Archelosauria</taxon>
        <taxon>Archosauria</taxon>
        <taxon>Dinosauria</taxon>
        <taxon>Saurischia</taxon>
        <taxon>Theropoda</taxon>
        <taxon>Coelurosauria</taxon>
        <taxon>Aves</taxon>
        <taxon>Neognathae</taxon>
        <taxon>Galloanserae</taxon>
        <taxon>Anseriformes</taxon>
        <taxon>Anatidae</taxon>
        <taxon>Anatinae</taxon>
        <taxon>Anas</taxon>
    </lineage>
</organism>
<evidence type="ECO:0000313" key="2">
    <source>
        <dbReference type="EMBL" id="EOA96303.1"/>
    </source>
</evidence>
<dbReference type="EMBL" id="KB744033">
    <property type="protein sequence ID" value="EOA96303.1"/>
    <property type="molecule type" value="Genomic_DNA"/>
</dbReference>
<gene>
    <name evidence="2" type="ORF">Anapl_02195</name>
</gene>
<protein>
    <submittedName>
        <fullName evidence="2">Uncharacterized protein</fullName>
    </submittedName>
</protein>
<dbReference type="AlphaFoldDB" id="R0KSR5"/>
<feature type="region of interest" description="Disordered" evidence="1">
    <location>
        <begin position="1"/>
        <end position="21"/>
    </location>
</feature>
<evidence type="ECO:0000256" key="1">
    <source>
        <dbReference type="SAM" id="MobiDB-lite"/>
    </source>
</evidence>
<evidence type="ECO:0000313" key="3">
    <source>
        <dbReference type="Proteomes" id="UP000296049"/>
    </source>
</evidence>
<feature type="non-terminal residue" evidence="2">
    <location>
        <position position="21"/>
    </location>
</feature>
<accession>R0KSR5</accession>
<reference evidence="3" key="1">
    <citation type="journal article" date="2013" name="Nat. Genet.">
        <title>The duck genome and transcriptome provide insight into an avian influenza virus reservoir species.</title>
        <authorList>
            <person name="Huang Y."/>
            <person name="Li Y."/>
            <person name="Burt D.W."/>
            <person name="Chen H."/>
            <person name="Zhang Y."/>
            <person name="Qian W."/>
            <person name="Kim H."/>
            <person name="Gan S."/>
            <person name="Zhao Y."/>
            <person name="Li J."/>
            <person name="Yi K."/>
            <person name="Feng H."/>
            <person name="Zhu P."/>
            <person name="Li B."/>
            <person name="Liu Q."/>
            <person name="Fairley S."/>
            <person name="Magor K.E."/>
            <person name="Du Z."/>
            <person name="Hu X."/>
            <person name="Goodman L."/>
            <person name="Tafer H."/>
            <person name="Vignal A."/>
            <person name="Lee T."/>
            <person name="Kim K.W."/>
            <person name="Sheng Z."/>
            <person name="An Y."/>
            <person name="Searle S."/>
            <person name="Herrero J."/>
            <person name="Groenen M.A."/>
            <person name="Crooijmans R.P."/>
            <person name="Faraut T."/>
            <person name="Cai Q."/>
            <person name="Webster R.G."/>
            <person name="Aldridge J.R."/>
            <person name="Warren W.C."/>
            <person name="Bartschat S."/>
            <person name="Kehr S."/>
            <person name="Marz M."/>
            <person name="Stadler P.F."/>
            <person name="Smith J."/>
            <person name="Kraus R.H."/>
            <person name="Zhao Y."/>
            <person name="Ren L."/>
            <person name="Fei J."/>
            <person name="Morisson M."/>
            <person name="Kaiser P."/>
            <person name="Griffin D.K."/>
            <person name="Rao M."/>
            <person name="Pitel F."/>
            <person name="Wang J."/>
            <person name="Li N."/>
        </authorList>
    </citation>
    <scope>NUCLEOTIDE SEQUENCE [LARGE SCALE GENOMIC DNA]</scope>
</reference>
<proteinExistence type="predicted"/>